<dbReference type="Proteomes" id="UP000663852">
    <property type="component" value="Unassembled WGS sequence"/>
</dbReference>
<dbReference type="Pfam" id="PF02450">
    <property type="entry name" value="LCAT"/>
    <property type="match status" value="1"/>
</dbReference>
<dbReference type="InterPro" id="IPR003386">
    <property type="entry name" value="LACT/PDAT_acylTrfase"/>
</dbReference>
<dbReference type="OrthoDB" id="190846at2759"/>
<sequence>MDGYYWSSLLSITLLLVVSTYSLSPIIFVPGSFCSLLEVRINTTVQTSCPKSLHNRWMLLWLNLRFVEPDLLSCYHHVFNFVYNTPSKIFESPSGVETRLVPNSMNGSFLNGLLWEYIQLDKLFFHFTEIHKYTDGHNLRSIPYDFRRGSNQSLVSFSRNLQDLIELTYYENMNKSVSLISHSTGGSMTLYFLTQQTQTWKDQYVHSWISLSGNIAGEVDNIENVLRGFLSPVVTRDVIQSWDFFAWRLPEPMIYGSQRIIVQTPSKNYTSYDMQQLLYDSNATALAQIYSQTSSILRSLPPPNVDTYCYYGANISTAVGYVLKSDRLEDGKLETVYGWGDGEQDDTTNMSCQLWNTTMDRKYKLTLKGFDRVSHLELVGNERVLKEIDKIVLA</sequence>
<dbReference type="Gene3D" id="3.40.50.1820">
    <property type="entry name" value="alpha/beta hydrolase"/>
    <property type="match status" value="1"/>
</dbReference>
<comment type="caution">
    <text evidence="1">The sequence shown here is derived from an EMBL/GenBank/DDBJ whole genome shotgun (WGS) entry which is preliminary data.</text>
</comment>
<gene>
    <name evidence="1" type="ORF">EDS130_LOCUS15374</name>
    <name evidence="2" type="ORF">XAT740_LOCUS55938</name>
</gene>
<dbReference type="GO" id="GO:0008374">
    <property type="term" value="F:O-acyltransferase activity"/>
    <property type="evidence" value="ECO:0007669"/>
    <property type="project" value="InterPro"/>
</dbReference>
<dbReference type="EMBL" id="CAJNOJ010000064">
    <property type="protein sequence ID" value="CAF1010657.1"/>
    <property type="molecule type" value="Genomic_DNA"/>
</dbReference>
<keyword evidence="3" id="KW-1185">Reference proteome</keyword>
<protein>
    <submittedName>
        <fullName evidence="1">Uncharacterized protein</fullName>
    </submittedName>
</protein>
<dbReference type="Proteomes" id="UP000663828">
    <property type="component" value="Unassembled WGS sequence"/>
</dbReference>
<accession>A0A814HJW8</accession>
<dbReference type="InterPro" id="IPR029058">
    <property type="entry name" value="AB_hydrolase_fold"/>
</dbReference>
<dbReference type="EMBL" id="CAJNOR010010708">
    <property type="protein sequence ID" value="CAF1656083.1"/>
    <property type="molecule type" value="Genomic_DNA"/>
</dbReference>
<evidence type="ECO:0000313" key="1">
    <source>
        <dbReference type="EMBL" id="CAF1010657.1"/>
    </source>
</evidence>
<name>A0A814HJW8_ADIRI</name>
<dbReference type="GO" id="GO:0006629">
    <property type="term" value="P:lipid metabolic process"/>
    <property type="evidence" value="ECO:0007669"/>
    <property type="project" value="InterPro"/>
</dbReference>
<dbReference type="SUPFAM" id="SSF53474">
    <property type="entry name" value="alpha/beta-Hydrolases"/>
    <property type="match status" value="1"/>
</dbReference>
<organism evidence="1 4">
    <name type="scientific">Adineta ricciae</name>
    <name type="common">Rotifer</name>
    <dbReference type="NCBI Taxonomy" id="249248"/>
    <lineage>
        <taxon>Eukaryota</taxon>
        <taxon>Metazoa</taxon>
        <taxon>Spiralia</taxon>
        <taxon>Gnathifera</taxon>
        <taxon>Rotifera</taxon>
        <taxon>Eurotatoria</taxon>
        <taxon>Bdelloidea</taxon>
        <taxon>Adinetida</taxon>
        <taxon>Adinetidae</taxon>
        <taxon>Adineta</taxon>
    </lineage>
</organism>
<proteinExistence type="predicted"/>
<dbReference type="AlphaFoldDB" id="A0A814HJW8"/>
<evidence type="ECO:0000313" key="4">
    <source>
        <dbReference type="Proteomes" id="UP000663852"/>
    </source>
</evidence>
<dbReference type="PANTHER" id="PTHR11440">
    <property type="entry name" value="LECITHIN-CHOLESTEROL ACYLTRANSFERASE-RELATED"/>
    <property type="match status" value="1"/>
</dbReference>
<evidence type="ECO:0000313" key="3">
    <source>
        <dbReference type="Proteomes" id="UP000663828"/>
    </source>
</evidence>
<evidence type="ECO:0000313" key="2">
    <source>
        <dbReference type="EMBL" id="CAF1656083.1"/>
    </source>
</evidence>
<reference evidence="1" key="1">
    <citation type="submission" date="2021-02" db="EMBL/GenBank/DDBJ databases">
        <authorList>
            <person name="Nowell W R."/>
        </authorList>
    </citation>
    <scope>NUCLEOTIDE SEQUENCE</scope>
</reference>